<gene>
    <name evidence="1" type="ORF">GGR23_004619</name>
</gene>
<protein>
    <submittedName>
        <fullName evidence="1">Uncharacterized protein</fullName>
    </submittedName>
</protein>
<dbReference type="AlphaFoldDB" id="A0A7W6JBG1"/>
<sequence length="85" mass="9486">MTETAEKQKTVVTPEKKRANFVKLAEGRTQAALAAIQKIGNLANERAYGKNPADIKKIAAALKEAIAEMERRFDPKTEKKDLFKL</sequence>
<evidence type="ECO:0000313" key="1">
    <source>
        <dbReference type="EMBL" id="MBB4067386.1"/>
    </source>
</evidence>
<dbReference type="Proteomes" id="UP000528286">
    <property type="component" value="Unassembled WGS sequence"/>
</dbReference>
<name>A0A7W6JBG1_9HYPH</name>
<dbReference type="RefSeq" id="WP_183368573.1">
    <property type="nucleotide sequence ID" value="NZ_JACIEZ010000023.1"/>
</dbReference>
<evidence type="ECO:0000313" key="2">
    <source>
        <dbReference type="Proteomes" id="UP000528286"/>
    </source>
</evidence>
<reference evidence="1 2" key="1">
    <citation type="submission" date="2020-08" db="EMBL/GenBank/DDBJ databases">
        <title>Genomic Encyclopedia of Type Strains, Phase IV (KMG-IV): sequencing the most valuable type-strain genomes for metagenomic binning, comparative biology and taxonomic classification.</title>
        <authorList>
            <person name="Goeker M."/>
        </authorList>
    </citation>
    <scope>NUCLEOTIDE SEQUENCE [LARGE SCALE GENOMIC DNA]</scope>
    <source>
        <strain evidence="1 2">DSM 29853</strain>
    </source>
</reference>
<keyword evidence="2" id="KW-1185">Reference proteome</keyword>
<comment type="caution">
    <text evidence="1">The sequence shown here is derived from an EMBL/GenBank/DDBJ whole genome shotgun (WGS) entry which is preliminary data.</text>
</comment>
<accession>A0A7W6JBG1</accession>
<proteinExistence type="predicted"/>
<organism evidence="1 2">
    <name type="scientific">Gellertiella hungarica</name>
    <dbReference type="NCBI Taxonomy" id="1572859"/>
    <lineage>
        <taxon>Bacteria</taxon>
        <taxon>Pseudomonadati</taxon>
        <taxon>Pseudomonadota</taxon>
        <taxon>Alphaproteobacteria</taxon>
        <taxon>Hyphomicrobiales</taxon>
        <taxon>Rhizobiaceae</taxon>
        <taxon>Gellertiella</taxon>
    </lineage>
</organism>
<dbReference type="EMBL" id="JACIEZ010000023">
    <property type="protein sequence ID" value="MBB4067386.1"/>
    <property type="molecule type" value="Genomic_DNA"/>
</dbReference>